<sequence length="509" mass="56442">MLDDTAKERLTEAAIKSSPSSHLLPENATSSSSIRRLPPELLSQIFIHCLLPDTFLSPKWQVAPLLPSQVCHIWRITALSTPLLWASLDIKPSKLMNTSWLDLTRGFLARAGALPLSVRFSVPIESEIEDFIKPLMPYISRSRELSLKVPPAAIWFLTRETYPFLRSLCVNITQCSLGSESEQEQPMVLAPHLSTVSFLGWFTPWLLYKNVLPWSRLRKCSLSQAAGTYKWLKVLRHCSELTSLEIEFNSHLDQRSLDSSAADVILLSRLRELAIVARNGVGVGAFLDYLSAPALVDLRAHVRTTSVPLVRTITGLLARSGCKLENMEIDGAAGFFGCMCIAQNIKALLAQVPHLRIMNISDCRDYRYGYLSDSFIRTMCDALGSQTMRKGADLAVWAFVPKLEVLKVSMFVHADSMSVDGIVGSVLQSRVHSFVSAVQQPVFKMATISLSDTKGAGTTTWETTDSAVVLKSFSASRSPVLAPRRIRYKGSNHSLDSAKDLCTRDEPEL</sequence>
<dbReference type="AlphaFoldDB" id="A0A165NLH2"/>
<name>A0A165NLH2_9AGAM</name>
<evidence type="ECO:0000313" key="2">
    <source>
        <dbReference type="Proteomes" id="UP000076761"/>
    </source>
</evidence>
<dbReference type="Gene3D" id="3.80.10.10">
    <property type="entry name" value="Ribonuclease Inhibitor"/>
    <property type="match status" value="1"/>
</dbReference>
<dbReference type="Proteomes" id="UP000076761">
    <property type="component" value="Unassembled WGS sequence"/>
</dbReference>
<organism evidence="1 2">
    <name type="scientific">Neolentinus lepideus HHB14362 ss-1</name>
    <dbReference type="NCBI Taxonomy" id="1314782"/>
    <lineage>
        <taxon>Eukaryota</taxon>
        <taxon>Fungi</taxon>
        <taxon>Dikarya</taxon>
        <taxon>Basidiomycota</taxon>
        <taxon>Agaricomycotina</taxon>
        <taxon>Agaricomycetes</taxon>
        <taxon>Gloeophyllales</taxon>
        <taxon>Gloeophyllaceae</taxon>
        <taxon>Neolentinus</taxon>
    </lineage>
</organism>
<gene>
    <name evidence="1" type="ORF">NEOLEDRAFT_1245638</name>
</gene>
<accession>A0A165NLH2</accession>
<evidence type="ECO:0000313" key="1">
    <source>
        <dbReference type="EMBL" id="KZT19809.1"/>
    </source>
</evidence>
<dbReference type="InterPro" id="IPR032675">
    <property type="entry name" value="LRR_dom_sf"/>
</dbReference>
<dbReference type="EMBL" id="KV425633">
    <property type="protein sequence ID" value="KZT19809.1"/>
    <property type="molecule type" value="Genomic_DNA"/>
</dbReference>
<reference evidence="1 2" key="1">
    <citation type="journal article" date="2016" name="Mol. Biol. Evol.">
        <title>Comparative Genomics of Early-Diverging Mushroom-Forming Fungi Provides Insights into the Origins of Lignocellulose Decay Capabilities.</title>
        <authorList>
            <person name="Nagy L.G."/>
            <person name="Riley R."/>
            <person name="Tritt A."/>
            <person name="Adam C."/>
            <person name="Daum C."/>
            <person name="Floudas D."/>
            <person name="Sun H."/>
            <person name="Yadav J.S."/>
            <person name="Pangilinan J."/>
            <person name="Larsson K.H."/>
            <person name="Matsuura K."/>
            <person name="Barry K."/>
            <person name="Labutti K."/>
            <person name="Kuo R."/>
            <person name="Ohm R.A."/>
            <person name="Bhattacharya S.S."/>
            <person name="Shirouzu T."/>
            <person name="Yoshinaga Y."/>
            <person name="Martin F.M."/>
            <person name="Grigoriev I.V."/>
            <person name="Hibbett D.S."/>
        </authorList>
    </citation>
    <scope>NUCLEOTIDE SEQUENCE [LARGE SCALE GENOMIC DNA]</scope>
    <source>
        <strain evidence="1 2">HHB14362 ss-1</strain>
    </source>
</reference>
<proteinExistence type="predicted"/>
<protein>
    <submittedName>
        <fullName evidence="1">Uncharacterized protein</fullName>
    </submittedName>
</protein>
<dbReference type="InParanoid" id="A0A165NLH2"/>
<dbReference type="OrthoDB" id="3365698at2759"/>
<keyword evidence="2" id="KW-1185">Reference proteome</keyword>
<dbReference type="Gene3D" id="1.20.1280.50">
    <property type="match status" value="1"/>
</dbReference>